<name>A0A518GPR5_9PLAN</name>
<sequence length="56" mass="6302">MLISSHAVDFALVNCTFFFGLIFLTSERRYSRRDGAILSAKQVLEFGWSGLLSSGW</sequence>
<keyword evidence="1" id="KW-0472">Membrane</keyword>
<evidence type="ECO:0000256" key="1">
    <source>
        <dbReference type="SAM" id="Phobius"/>
    </source>
</evidence>
<keyword evidence="3" id="KW-1185">Reference proteome</keyword>
<keyword evidence="1" id="KW-0812">Transmembrane</keyword>
<gene>
    <name evidence="2" type="ORF">Spb1_25460</name>
</gene>
<protein>
    <submittedName>
        <fullName evidence="2">Uncharacterized protein</fullName>
    </submittedName>
</protein>
<dbReference type="AlphaFoldDB" id="A0A518GPR5"/>
<dbReference type="Proteomes" id="UP000315349">
    <property type="component" value="Chromosome"/>
</dbReference>
<proteinExistence type="predicted"/>
<dbReference type="KEGG" id="peh:Spb1_25460"/>
<dbReference type="EMBL" id="CP036299">
    <property type="protein sequence ID" value="QDV30612.1"/>
    <property type="molecule type" value="Genomic_DNA"/>
</dbReference>
<accession>A0A518GPR5</accession>
<keyword evidence="1" id="KW-1133">Transmembrane helix</keyword>
<organism evidence="2 3">
    <name type="scientific">Planctopirus ephydatiae</name>
    <dbReference type="NCBI Taxonomy" id="2528019"/>
    <lineage>
        <taxon>Bacteria</taxon>
        <taxon>Pseudomonadati</taxon>
        <taxon>Planctomycetota</taxon>
        <taxon>Planctomycetia</taxon>
        <taxon>Planctomycetales</taxon>
        <taxon>Planctomycetaceae</taxon>
        <taxon>Planctopirus</taxon>
    </lineage>
</organism>
<evidence type="ECO:0000313" key="2">
    <source>
        <dbReference type="EMBL" id="QDV30612.1"/>
    </source>
</evidence>
<reference evidence="2 3" key="1">
    <citation type="submission" date="2019-02" db="EMBL/GenBank/DDBJ databases">
        <title>Deep-cultivation of Planctomycetes and their phenomic and genomic characterization uncovers novel biology.</title>
        <authorList>
            <person name="Wiegand S."/>
            <person name="Jogler M."/>
            <person name="Boedeker C."/>
            <person name="Pinto D."/>
            <person name="Vollmers J."/>
            <person name="Rivas-Marin E."/>
            <person name="Kohn T."/>
            <person name="Peeters S.H."/>
            <person name="Heuer A."/>
            <person name="Rast P."/>
            <person name="Oberbeckmann S."/>
            <person name="Bunk B."/>
            <person name="Jeske O."/>
            <person name="Meyerdierks A."/>
            <person name="Storesund J.E."/>
            <person name="Kallscheuer N."/>
            <person name="Luecker S."/>
            <person name="Lage O.M."/>
            <person name="Pohl T."/>
            <person name="Merkel B.J."/>
            <person name="Hornburger P."/>
            <person name="Mueller R.-W."/>
            <person name="Bruemmer F."/>
            <person name="Labrenz M."/>
            <person name="Spormann A.M."/>
            <person name="Op den Camp H."/>
            <person name="Overmann J."/>
            <person name="Amann R."/>
            <person name="Jetten M.S.M."/>
            <person name="Mascher T."/>
            <person name="Medema M.H."/>
            <person name="Devos D.P."/>
            <person name="Kaster A.-K."/>
            <person name="Ovreas L."/>
            <person name="Rohde M."/>
            <person name="Galperin M.Y."/>
            <person name="Jogler C."/>
        </authorList>
    </citation>
    <scope>NUCLEOTIDE SEQUENCE [LARGE SCALE GENOMIC DNA]</scope>
    <source>
        <strain evidence="2 3">Spb1</strain>
    </source>
</reference>
<feature type="transmembrane region" description="Helical" evidence="1">
    <location>
        <begin position="6"/>
        <end position="24"/>
    </location>
</feature>
<evidence type="ECO:0000313" key="3">
    <source>
        <dbReference type="Proteomes" id="UP000315349"/>
    </source>
</evidence>